<evidence type="ECO:0000256" key="3">
    <source>
        <dbReference type="ARBA" id="ARBA00022801"/>
    </source>
</evidence>
<dbReference type="GO" id="GO:0019239">
    <property type="term" value="F:deaminase activity"/>
    <property type="evidence" value="ECO:0007669"/>
    <property type="project" value="TreeGrafter"/>
</dbReference>
<evidence type="ECO:0000256" key="2">
    <source>
        <dbReference type="ARBA" id="ARBA00022723"/>
    </source>
</evidence>
<dbReference type="STRING" id="45070.Lnau_2281"/>
<proteinExistence type="predicted"/>
<dbReference type="SUPFAM" id="SSF51556">
    <property type="entry name" value="Metallo-dependent hydrolases"/>
    <property type="match status" value="1"/>
</dbReference>
<dbReference type="RefSeq" id="WP_058505289.1">
    <property type="nucleotide sequence ID" value="NZ_CAAAIF010000017.1"/>
</dbReference>
<dbReference type="GO" id="GO:0046872">
    <property type="term" value="F:metal ion binding"/>
    <property type="evidence" value="ECO:0007669"/>
    <property type="project" value="UniProtKB-KW"/>
</dbReference>
<keyword evidence="3 6" id="KW-0378">Hydrolase</keyword>
<dbReference type="PANTHER" id="PTHR11271:SF48">
    <property type="entry name" value="AMIDOHYDROLASE-RELATED DOMAIN-CONTAINING PROTEIN"/>
    <property type="match status" value="1"/>
</dbReference>
<dbReference type="NCBIfam" id="NF006681">
    <property type="entry name" value="PRK09229.1-2"/>
    <property type="match status" value="1"/>
</dbReference>
<comment type="caution">
    <text evidence="6">The sequence shown here is derived from an EMBL/GenBank/DDBJ whole genome shotgun (WGS) entry which is preliminary data.</text>
</comment>
<protein>
    <submittedName>
        <fullName evidence="6">8-oxoguanine deaminase</fullName>
        <ecNumber evidence="6">3.5.4.32</ecNumber>
    </submittedName>
</protein>
<dbReference type="Pfam" id="PF01979">
    <property type="entry name" value="Amidohydro_1"/>
    <property type="match status" value="1"/>
</dbReference>
<evidence type="ECO:0000313" key="6">
    <source>
        <dbReference type="EMBL" id="KTD33530.1"/>
    </source>
</evidence>
<evidence type="ECO:0000313" key="7">
    <source>
        <dbReference type="Proteomes" id="UP000054725"/>
    </source>
</evidence>
<evidence type="ECO:0000256" key="1">
    <source>
        <dbReference type="ARBA" id="ARBA00001947"/>
    </source>
</evidence>
<feature type="domain" description="Amidohydrolase-related" evidence="5">
    <location>
        <begin position="49"/>
        <end position="434"/>
    </location>
</feature>
<name>A0A0W0WMI2_9GAMM</name>
<dbReference type="InterPro" id="IPR051607">
    <property type="entry name" value="Metallo-dep_hydrolases"/>
</dbReference>
<dbReference type="InterPro" id="IPR006680">
    <property type="entry name" value="Amidohydro-rel"/>
</dbReference>
<gene>
    <name evidence="6" type="ORF">Lnau_2281</name>
</gene>
<dbReference type="PATRIC" id="fig|45070.6.peg.2407"/>
<dbReference type="NCBIfam" id="TIGR02022">
    <property type="entry name" value="hutF"/>
    <property type="match status" value="1"/>
</dbReference>
<dbReference type="Gene3D" id="2.30.40.10">
    <property type="entry name" value="Urease, subunit C, domain 1"/>
    <property type="match status" value="1"/>
</dbReference>
<keyword evidence="7" id="KW-1185">Reference proteome</keyword>
<keyword evidence="2" id="KW-0479">Metal-binding</keyword>
<organism evidence="6 7">
    <name type="scientific">Legionella nautarum</name>
    <dbReference type="NCBI Taxonomy" id="45070"/>
    <lineage>
        <taxon>Bacteria</taxon>
        <taxon>Pseudomonadati</taxon>
        <taxon>Pseudomonadota</taxon>
        <taxon>Gammaproteobacteria</taxon>
        <taxon>Legionellales</taxon>
        <taxon>Legionellaceae</taxon>
        <taxon>Legionella</taxon>
    </lineage>
</organism>
<dbReference type="InterPro" id="IPR011059">
    <property type="entry name" value="Metal-dep_hydrolase_composite"/>
</dbReference>
<dbReference type="InterPro" id="IPR032466">
    <property type="entry name" value="Metal_Hydrolase"/>
</dbReference>
<accession>A0A0W0WMI2</accession>
<dbReference type="PANTHER" id="PTHR11271">
    <property type="entry name" value="GUANINE DEAMINASE"/>
    <property type="match status" value="1"/>
</dbReference>
<dbReference type="GO" id="GO:0005829">
    <property type="term" value="C:cytosol"/>
    <property type="evidence" value="ECO:0007669"/>
    <property type="project" value="TreeGrafter"/>
</dbReference>
<dbReference type="Gene3D" id="3.20.20.140">
    <property type="entry name" value="Metal-dependent hydrolases"/>
    <property type="match status" value="1"/>
</dbReference>
<dbReference type="EC" id="3.5.4.32" evidence="6"/>
<dbReference type="Proteomes" id="UP000054725">
    <property type="component" value="Unassembled WGS sequence"/>
</dbReference>
<keyword evidence="4" id="KW-0862">Zinc</keyword>
<dbReference type="InterPro" id="IPR010252">
    <property type="entry name" value="HutF"/>
</dbReference>
<evidence type="ECO:0000256" key="4">
    <source>
        <dbReference type="ARBA" id="ARBA00022833"/>
    </source>
</evidence>
<dbReference type="OrthoDB" id="9796020at2"/>
<comment type="cofactor">
    <cofactor evidence="1">
        <name>Zn(2+)</name>
        <dbReference type="ChEBI" id="CHEBI:29105"/>
    </cofactor>
</comment>
<sequence length="461" mass="50819">MDQQYFASSAFLPQGWAENVLITVDKTGNISNISPNQSLSSTATLLKGIVLPGMLNLHSHAFQRAMAGLAEQAIGEKGSFWTWRELMYQFLAKLTPEDLQIIASQVYVEMLKAGYTTVGEFHYVHHQPNGQPYQDPSLTSQHIIAAAKETGIAISHLPTLYHYSGFGGQPAAANQKRFINDESQILDLISSLLTRYARDPQVTIGLAHHSLRAISPEMLRQATEGMKSLAPQSPIHIHIAEQIKEVNDCLRWSAQRPVEWLLNNMDIDQSWCLVHATHMTEIETQRLASSGAIAGLCPTTEANLGDGLFNLPDYLDAGGRWGIGSDSNISVSMIEELRLLEYGQRLLRRERTLVKTAAEPSVGTTLYQMALRGGTQALGRSAGSIEMGKRADFIVLDEHMPALLSRTNSLILDSLIFSGNVNPIRHVIAGGQQVVKDFKHVAEEKLLNSYANTIKKLLGSR</sequence>
<dbReference type="AlphaFoldDB" id="A0A0W0WMI2"/>
<dbReference type="CDD" id="cd01313">
    <property type="entry name" value="Met_dep_hydrolase_E"/>
    <property type="match status" value="1"/>
</dbReference>
<dbReference type="SUPFAM" id="SSF51338">
    <property type="entry name" value="Composite domain of metallo-dependent hydrolases"/>
    <property type="match status" value="1"/>
</dbReference>
<dbReference type="EMBL" id="LNYO01000023">
    <property type="protein sequence ID" value="KTD33530.1"/>
    <property type="molecule type" value="Genomic_DNA"/>
</dbReference>
<dbReference type="NCBIfam" id="NF006684">
    <property type="entry name" value="PRK09229.1-5"/>
    <property type="match status" value="1"/>
</dbReference>
<reference evidence="6 7" key="1">
    <citation type="submission" date="2015-11" db="EMBL/GenBank/DDBJ databases">
        <title>Genomic analysis of 38 Legionella species identifies large and diverse effector repertoires.</title>
        <authorList>
            <person name="Burstein D."/>
            <person name="Amaro F."/>
            <person name="Zusman T."/>
            <person name="Lifshitz Z."/>
            <person name="Cohen O."/>
            <person name="Gilbert J.A."/>
            <person name="Pupko T."/>
            <person name="Shuman H.A."/>
            <person name="Segal G."/>
        </authorList>
    </citation>
    <scope>NUCLEOTIDE SEQUENCE [LARGE SCALE GENOMIC DNA]</scope>
    <source>
        <strain evidence="6 7">ATCC 49506</strain>
    </source>
</reference>
<dbReference type="GO" id="GO:0102127">
    <property type="term" value="F:8-oxoguanine deaminase activity"/>
    <property type="evidence" value="ECO:0007669"/>
    <property type="project" value="UniProtKB-EC"/>
</dbReference>
<evidence type="ECO:0000259" key="5">
    <source>
        <dbReference type="Pfam" id="PF01979"/>
    </source>
</evidence>